<protein>
    <submittedName>
        <fullName evidence="2">PAP-specific phosphatase HAL2-like protein</fullName>
    </submittedName>
</protein>
<feature type="compositionally biased region" description="Polar residues" evidence="1">
    <location>
        <begin position="107"/>
        <end position="138"/>
    </location>
</feature>
<evidence type="ECO:0000313" key="2">
    <source>
        <dbReference type="EMBL" id="JAG14456.1"/>
    </source>
</evidence>
<gene>
    <name evidence="2" type="primary">AHL_0</name>
    <name evidence="2" type="ORF">CM83_9042</name>
</gene>
<accession>A0A0A9X473</accession>
<feature type="non-terminal residue" evidence="2">
    <location>
        <position position="1"/>
    </location>
</feature>
<proteinExistence type="predicted"/>
<dbReference type="EMBL" id="GBHO01029148">
    <property type="protein sequence ID" value="JAG14456.1"/>
    <property type="molecule type" value="Transcribed_RNA"/>
</dbReference>
<organism evidence="2">
    <name type="scientific">Lygus hesperus</name>
    <name type="common">Western plant bug</name>
    <dbReference type="NCBI Taxonomy" id="30085"/>
    <lineage>
        <taxon>Eukaryota</taxon>
        <taxon>Metazoa</taxon>
        <taxon>Ecdysozoa</taxon>
        <taxon>Arthropoda</taxon>
        <taxon>Hexapoda</taxon>
        <taxon>Insecta</taxon>
        <taxon>Pterygota</taxon>
        <taxon>Neoptera</taxon>
        <taxon>Paraneoptera</taxon>
        <taxon>Hemiptera</taxon>
        <taxon>Heteroptera</taxon>
        <taxon>Panheteroptera</taxon>
        <taxon>Cimicomorpha</taxon>
        <taxon>Miridae</taxon>
        <taxon>Mirini</taxon>
        <taxon>Lygus</taxon>
    </lineage>
</organism>
<dbReference type="AlphaFoldDB" id="A0A0A9X473"/>
<name>A0A0A9X473_LYGHE</name>
<reference evidence="2" key="2">
    <citation type="submission" date="2014-07" db="EMBL/GenBank/DDBJ databases">
        <authorList>
            <person name="Hull J."/>
        </authorList>
    </citation>
    <scope>NUCLEOTIDE SEQUENCE</scope>
</reference>
<reference evidence="2" key="1">
    <citation type="journal article" date="2014" name="PLoS ONE">
        <title>Transcriptome-Based Identification of ABC Transporters in the Western Tarnished Plant Bug Lygus hesperus.</title>
        <authorList>
            <person name="Hull J.J."/>
            <person name="Chaney K."/>
            <person name="Geib S.M."/>
            <person name="Fabrick J.A."/>
            <person name="Brent C.S."/>
            <person name="Walsh D."/>
            <person name="Lavine L.C."/>
        </authorList>
    </citation>
    <scope>NUCLEOTIDE SEQUENCE</scope>
</reference>
<feature type="region of interest" description="Disordered" evidence="1">
    <location>
        <begin position="100"/>
        <end position="138"/>
    </location>
</feature>
<evidence type="ECO:0000256" key="1">
    <source>
        <dbReference type="SAM" id="MobiDB-lite"/>
    </source>
</evidence>
<sequence length="211" mass="22071">GTDFVVPPLYATIQRRPQQILLRVRSTERSYASDSCGDVGSGVECSERVKTSRCVTDAGTQDGNTPEETVLELAKVLGVRCDGAAHPPKTVLRELNGAHAAGAPDTTPASVAQDGVQTGSEWCTSSNSGNDGISSTGAQETGWHLDTLSLELDRLLDCADQTATIAGTTEAVDAVEEVASTGNEVNCAGGVKEKVAQEMKKIFYSGLGQRV</sequence>